<proteinExistence type="predicted"/>
<gene>
    <name evidence="1" type="ORF">WM2015_2036</name>
</gene>
<dbReference type="InterPro" id="IPR009045">
    <property type="entry name" value="Zn_M74/Hedgehog-like"/>
</dbReference>
<evidence type="ECO:0000313" key="1">
    <source>
        <dbReference type="EMBL" id="AKS42401.1"/>
    </source>
</evidence>
<dbReference type="InterPro" id="IPR058193">
    <property type="entry name" value="VanY/YodJ_core_dom"/>
</dbReference>
<dbReference type="EMBL" id="CP012154">
    <property type="protein sequence ID" value="AKS42401.1"/>
    <property type="molecule type" value="Genomic_DNA"/>
</dbReference>
<protein>
    <submittedName>
        <fullName evidence="1">Peptidase M15B and M15C, D,D-carboxypeptidase VanY/endolysins domain protein</fullName>
    </submittedName>
</protein>
<keyword evidence="1" id="KW-0378">Hydrolase</keyword>
<evidence type="ECO:0000313" key="2">
    <source>
        <dbReference type="Proteomes" id="UP000066624"/>
    </source>
</evidence>
<organism evidence="1 2">
    <name type="scientific">Wenzhouxiangella marina</name>
    <dbReference type="NCBI Taxonomy" id="1579979"/>
    <lineage>
        <taxon>Bacteria</taxon>
        <taxon>Pseudomonadati</taxon>
        <taxon>Pseudomonadota</taxon>
        <taxon>Gammaproteobacteria</taxon>
        <taxon>Chromatiales</taxon>
        <taxon>Wenzhouxiangellaceae</taxon>
        <taxon>Wenzhouxiangella</taxon>
    </lineage>
</organism>
<dbReference type="SUPFAM" id="SSF55166">
    <property type="entry name" value="Hedgehog/DD-peptidase"/>
    <property type="match status" value="1"/>
</dbReference>
<dbReference type="InterPro" id="IPR052179">
    <property type="entry name" value="DD-CPase-like"/>
</dbReference>
<keyword evidence="1" id="KW-0121">Carboxypeptidase</keyword>
<dbReference type="PANTHER" id="PTHR34385">
    <property type="entry name" value="D-ALANYL-D-ALANINE CARBOXYPEPTIDASE"/>
    <property type="match status" value="1"/>
</dbReference>
<dbReference type="STRING" id="1579979.WM2015_2036"/>
<dbReference type="GO" id="GO:0016747">
    <property type="term" value="F:acyltransferase activity, transferring groups other than amino-acyl groups"/>
    <property type="evidence" value="ECO:0007669"/>
    <property type="project" value="InterPro"/>
</dbReference>
<dbReference type="InterPro" id="IPR000182">
    <property type="entry name" value="GNAT_dom"/>
</dbReference>
<dbReference type="Proteomes" id="UP000066624">
    <property type="component" value="Chromosome"/>
</dbReference>
<accession>A0A0K0XXR4</accession>
<dbReference type="KEGG" id="wma:WM2015_2036"/>
<sequence length="325" mass="36184">MNDSIKVRPARNAELPTLAKLIANQLPDMMAGRKRPDNIEQHLARLIPDQSLILATRGNRLAGLTAVDLDHLQVLACYLDPETASPDTPRQLFKAAEKLALSFGARRLSCTIKKQVSGFMSSMGYVMTGDGVGDDSAGRMEKDLLAKARPELKQLLELLDELGIPEDYGIKHRMHLMPEASTLVPIGRDIFDRDQRMTPAAATAWSRMQSAANSRGVELQLVSAFRGVSYQANLFRRKLADGQSLDKILSVSAAPGYSEHHSGRAIDITTPGKKPLEEDFADSKAYQWLKANAGIYGFKESYPQGNRHRIKWEPWHWCYHHRPGA</sequence>
<dbReference type="Gene3D" id="3.30.1380.10">
    <property type="match status" value="1"/>
</dbReference>
<dbReference type="Gene3D" id="3.40.630.30">
    <property type="match status" value="1"/>
</dbReference>
<dbReference type="SUPFAM" id="SSF55729">
    <property type="entry name" value="Acyl-CoA N-acyltransferases (Nat)"/>
    <property type="match status" value="1"/>
</dbReference>
<keyword evidence="2" id="KW-1185">Reference proteome</keyword>
<dbReference type="PROSITE" id="PS51186">
    <property type="entry name" value="GNAT"/>
    <property type="match status" value="1"/>
</dbReference>
<dbReference type="AlphaFoldDB" id="A0A0K0XXR4"/>
<dbReference type="InterPro" id="IPR016181">
    <property type="entry name" value="Acyl_CoA_acyltransferase"/>
</dbReference>
<dbReference type="GO" id="GO:0006508">
    <property type="term" value="P:proteolysis"/>
    <property type="evidence" value="ECO:0007669"/>
    <property type="project" value="InterPro"/>
</dbReference>
<dbReference type="Pfam" id="PF02557">
    <property type="entry name" value="VanY"/>
    <property type="match status" value="1"/>
</dbReference>
<reference evidence="1 2" key="1">
    <citation type="submission" date="2015-07" db="EMBL/GenBank/DDBJ databases">
        <authorList>
            <person name="Noorani M."/>
        </authorList>
    </citation>
    <scope>NUCLEOTIDE SEQUENCE [LARGE SCALE GENOMIC DNA]</scope>
    <source>
        <strain evidence="1 2">KCTC 42284</strain>
    </source>
</reference>
<dbReference type="PANTHER" id="PTHR34385:SF1">
    <property type="entry name" value="PEPTIDOGLYCAN L-ALANYL-D-GLUTAMATE ENDOPEPTIDASE CWLK"/>
    <property type="match status" value="1"/>
</dbReference>
<dbReference type="GO" id="GO:0004180">
    <property type="term" value="F:carboxypeptidase activity"/>
    <property type="evidence" value="ECO:0007669"/>
    <property type="project" value="UniProtKB-KW"/>
</dbReference>
<dbReference type="InterPro" id="IPR003709">
    <property type="entry name" value="VanY-like_core_dom"/>
</dbReference>
<dbReference type="CDD" id="cd14852">
    <property type="entry name" value="LD-carboxypeptidase"/>
    <property type="match status" value="1"/>
</dbReference>
<keyword evidence="1" id="KW-0645">Protease</keyword>
<name>A0A0K0XXR4_9GAMM</name>
<dbReference type="RefSeq" id="WP_049725967.1">
    <property type="nucleotide sequence ID" value="NZ_CP012154.1"/>
</dbReference>